<dbReference type="InterPro" id="IPR007523">
    <property type="entry name" value="NDUFAF3/AAMDC"/>
</dbReference>
<dbReference type="SUPFAM" id="SSF64076">
    <property type="entry name" value="MTH938-like"/>
    <property type="match status" value="1"/>
</dbReference>
<evidence type="ECO:0000313" key="2">
    <source>
        <dbReference type="Proteomes" id="UP000564378"/>
    </source>
</evidence>
<comment type="caution">
    <text evidence="1">The sequence shown here is derived from an EMBL/GenBank/DDBJ whole genome shotgun (WGS) entry which is preliminary data.</text>
</comment>
<reference evidence="1 2" key="1">
    <citation type="submission" date="2020-08" db="EMBL/GenBank/DDBJ databases">
        <title>Draft genome sequence of Parasphingopyxis sp. GrpM-11.</title>
        <authorList>
            <person name="Oh J."/>
            <person name="Roh D.-H."/>
        </authorList>
    </citation>
    <scope>NUCLEOTIDE SEQUENCE [LARGE SCALE GENOMIC DNA]</scope>
    <source>
        <strain evidence="1 2">GrpM-11</strain>
    </source>
</reference>
<dbReference type="PANTHER" id="PTHR21192">
    <property type="entry name" value="NUCLEAR PROTEIN E3-3"/>
    <property type="match status" value="1"/>
</dbReference>
<gene>
    <name evidence="1" type="ORF">H6P80_14435</name>
</gene>
<keyword evidence="2" id="KW-1185">Reference proteome</keyword>
<evidence type="ECO:0000313" key="1">
    <source>
        <dbReference type="EMBL" id="MBC2778819.1"/>
    </source>
</evidence>
<dbReference type="EMBL" id="JACJVJ010000002">
    <property type="protein sequence ID" value="MBC2778819.1"/>
    <property type="molecule type" value="Genomic_DNA"/>
</dbReference>
<dbReference type="Proteomes" id="UP000564378">
    <property type="component" value="Unassembled WGS sequence"/>
</dbReference>
<dbReference type="AlphaFoldDB" id="A0A842I289"/>
<sequence length="123" mass="13214">MVSLNREAEGPGPIINGFAGTGFRIGEEVFERGLWLTPQWARGWDGDGLDDAALAPLFAIDPLPEFLLLGTGEALVRPDPDFVAAVEARNIGVEAMDSRAAARSWGLLRNEGRWIVAALMPLG</sequence>
<proteinExistence type="predicted"/>
<organism evidence="1 2">
    <name type="scientific">Parasphingopyxis marina</name>
    <dbReference type="NCBI Taxonomy" id="2761622"/>
    <lineage>
        <taxon>Bacteria</taxon>
        <taxon>Pseudomonadati</taxon>
        <taxon>Pseudomonadota</taxon>
        <taxon>Alphaproteobacteria</taxon>
        <taxon>Sphingomonadales</taxon>
        <taxon>Sphingomonadaceae</taxon>
        <taxon>Parasphingopyxis</taxon>
    </lineage>
</organism>
<dbReference type="InterPro" id="IPR036748">
    <property type="entry name" value="MTH938-like_sf"/>
</dbReference>
<name>A0A842I289_9SPHN</name>
<accession>A0A842I289</accession>
<dbReference type="PANTHER" id="PTHR21192:SF2">
    <property type="entry name" value="NADH DEHYDROGENASE [UBIQUINONE] 1 ALPHA SUBCOMPLEX ASSEMBLY FACTOR 3"/>
    <property type="match status" value="1"/>
</dbReference>
<dbReference type="Gene3D" id="3.40.1230.10">
    <property type="entry name" value="MTH938-like"/>
    <property type="match status" value="1"/>
</dbReference>
<dbReference type="Pfam" id="PF04430">
    <property type="entry name" value="DUF498"/>
    <property type="match status" value="1"/>
</dbReference>
<protein>
    <submittedName>
        <fullName evidence="1">Mth938-like domain-containing protein</fullName>
    </submittedName>
</protein>
<dbReference type="RefSeq" id="WP_185802044.1">
    <property type="nucleotide sequence ID" value="NZ_JACJVJ010000002.1"/>
</dbReference>